<accession>A0AAJ7E5Z5</accession>
<evidence type="ECO:0000256" key="2">
    <source>
        <dbReference type="ARBA" id="ARBA00022490"/>
    </source>
</evidence>
<organism evidence="11">
    <name type="scientific">Papilio xuthus</name>
    <name type="common">Asian swallowtail butterfly</name>
    <dbReference type="NCBI Taxonomy" id="66420"/>
    <lineage>
        <taxon>Eukaryota</taxon>
        <taxon>Metazoa</taxon>
        <taxon>Ecdysozoa</taxon>
        <taxon>Arthropoda</taxon>
        <taxon>Hexapoda</taxon>
        <taxon>Insecta</taxon>
        <taxon>Pterygota</taxon>
        <taxon>Neoptera</taxon>
        <taxon>Endopterygota</taxon>
        <taxon>Lepidoptera</taxon>
        <taxon>Glossata</taxon>
        <taxon>Ditrysia</taxon>
        <taxon>Papilionoidea</taxon>
        <taxon>Papilionidae</taxon>
        <taxon>Papilioninae</taxon>
        <taxon>Papilio</taxon>
    </lineage>
</organism>
<evidence type="ECO:0000256" key="8">
    <source>
        <dbReference type="PROSITE-ProRule" id="PRU00855"/>
    </source>
</evidence>
<evidence type="ECO:0000256" key="6">
    <source>
        <dbReference type="ARBA" id="ARBA00022845"/>
    </source>
</evidence>
<evidence type="ECO:0000313" key="11">
    <source>
        <dbReference type="RefSeq" id="XP_013164414.1"/>
    </source>
</evidence>
<keyword evidence="3" id="KW-0479">Metal-binding</keyword>
<dbReference type="GeneID" id="106115532"/>
<dbReference type="RefSeq" id="XP_013164414.1">
    <property type="nucleotide sequence ID" value="XM_013308960.1"/>
</dbReference>
<dbReference type="InterPro" id="IPR008705">
    <property type="entry name" value="Nanos/Xcar2"/>
</dbReference>
<dbReference type="GO" id="GO:0003723">
    <property type="term" value="F:RNA binding"/>
    <property type="evidence" value="ECO:0007669"/>
    <property type="project" value="UniProtKB-UniRule"/>
</dbReference>
<protein>
    <submittedName>
        <fullName evidence="11 12">Uncharacterized protein LOC106115532 isoform X1</fullName>
    </submittedName>
</protein>
<evidence type="ECO:0000256" key="3">
    <source>
        <dbReference type="ARBA" id="ARBA00022723"/>
    </source>
</evidence>
<dbReference type="InterPro" id="IPR038129">
    <property type="entry name" value="Nanos_sf"/>
</dbReference>
<keyword evidence="7 8" id="KW-0694">RNA-binding</keyword>
<feature type="region of interest" description="Disordered" evidence="9">
    <location>
        <begin position="274"/>
        <end position="293"/>
    </location>
</feature>
<name>A0AAJ7E5Z5_PAPXU</name>
<comment type="subcellular location">
    <subcellularLocation>
        <location evidence="1">Cytoplasm</location>
    </subcellularLocation>
</comment>
<dbReference type="GO" id="GO:0005737">
    <property type="term" value="C:cytoplasm"/>
    <property type="evidence" value="ECO:0007669"/>
    <property type="project" value="UniProtKB-SubCell"/>
</dbReference>
<dbReference type="Gene3D" id="4.10.60.30">
    <property type="entry name" value="Nanos, RNA-binding domain"/>
    <property type="match status" value="1"/>
</dbReference>
<evidence type="ECO:0000259" key="10">
    <source>
        <dbReference type="PROSITE" id="PS51522"/>
    </source>
</evidence>
<evidence type="ECO:0000256" key="7">
    <source>
        <dbReference type="ARBA" id="ARBA00022884"/>
    </source>
</evidence>
<proteinExistence type="inferred from homology"/>
<evidence type="ECO:0000256" key="9">
    <source>
        <dbReference type="SAM" id="MobiDB-lite"/>
    </source>
</evidence>
<evidence type="ECO:0000256" key="4">
    <source>
        <dbReference type="ARBA" id="ARBA00022771"/>
    </source>
</evidence>
<dbReference type="InterPro" id="IPR024161">
    <property type="entry name" value="Znf_nanos-typ"/>
</dbReference>
<evidence type="ECO:0000256" key="5">
    <source>
        <dbReference type="ARBA" id="ARBA00022833"/>
    </source>
</evidence>
<dbReference type="AlphaFoldDB" id="A0AAJ7E5Z5"/>
<dbReference type="GO" id="GO:0008270">
    <property type="term" value="F:zinc ion binding"/>
    <property type="evidence" value="ECO:0007669"/>
    <property type="project" value="UniProtKB-KW"/>
</dbReference>
<dbReference type="GO" id="GO:0006417">
    <property type="term" value="P:regulation of translation"/>
    <property type="evidence" value="ECO:0007669"/>
    <property type="project" value="UniProtKB-UniRule"/>
</dbReference>
<dbReference type="Pfam" id="PF05741">
    <property type="entry name" value="zf-nanos"/>
    <property type="match status" value="1"/>
</dbReference>
<evidence type="ECO:0000313" key="12">
    <source>
        <dbReference type="RefSeq" id="XP_013164415.1"/>
    </source>
</evidence>
<keyword evidence="2" id="KW-0963">Cytoplasm</keyword>
<dbReference type="Proteomes" id="UP000694872">
    <property type="component" value="Unplaced"/>
</dbReference>
<evidence type="ECO:0000256" key="1">
    <source>
        <dbReference type="ARBA" id="ARBA00004496"/>
    </source>
</evidence>
<dbReference type="PANTHER" id="PTHR12887">
    <property type="entry name" value="NANOS PROTEIN"/>
    <property type="match status" value="1"/>
</dbReference>
<gene>
    <name evidence="11 12" type="primary">LOC106115532</name>
</gene>
<keyword evidence="5" id="KW-0862">Zinc</keyword>
<keyword evidence="4 8" id="KW-0863">Zinc-finger</keyword>
<comment type="similarity">
    <text evidence="8">Belongs to the nanos family.</text>
</comment>
<reference evidence="11 12" key="1">
    <citation type="submission" date="2025-04" db="UniProtKB">
        <authorList>
            <consortium name="RefSeq"/>
        </authorList>
    </citation>
    <scope>IDENTIFICATION</scope>
</reference>
<sequence>MSTVQFTYEVEENRPVVTSAAVTQNGTASDQIVDSTQSSVFSPLAPPFESRLNNLHQTQMQYSHPNASANREFDQPILNMRTNNSDVQFDDIGSSSHGYTLNGNPMTGDATSAAQKNVCGDVTDAPVVRNENFVGAYDFLIKSMTSANLYVSMLNPEQLAVLSSMRPSVLYDFLQEVVKAYGNKRVKRLPNECAFCKNNGEEEECYMSHPLKDFRGRVLCPVLRAFRCPRCGATGDRAHTIKYCPENPESERSGGFLYRRRVSGSTFLMNEAGRAAQAAPPMPAATPVSPSASNNNLRSSIWSSFAMN</sequence>
<dbReference type="RefSeq" id="XP_013164415.1">
    <property type="nucleotide sequence ID" value="XM_013308961.1"/>
</dbReference>
<dbReference type="PROSITE" id="PS51522">
    <property type="entry name" value="ZF_NANOS"/>
    <property type="match status" value="1"/>
</dbReference>
<feature type="domain" description="Nanos-type" evidence="10">
    <location>
        <begin position="192"/>
        <end position="246"/>
    </location>
</feature>
<keyword evidence="6 8" id="KW-0810">Translation regulation</keyword>
<dbReference type="KEGG" id="pxu:106115532"/>